<reference evidence="1" key="1">
    <citation type="submission" date="2022-07" db="EMBL/GenBank/DDBJ databases">
        <title>Genome Sequence of Phlebia brevispora.</title>
        <authorList>
            <person name="Buettner E."/>
        </authorList>
    </citation>
    <scope>NUCLEOTIDE SEQUENCE</scope>
    <source>
        <strain evidence="1">MPL23</strain>
    </source>
</reference>
<accession>A0ACC1RM20</accession>
<sequence>MTTSDEESFLSHFGALDELIQLIYQGPSKFVVLSSVNDAGWTVHLGLTGTSGRWWKGTWTEKDVNKFVGHVSGKLEDAFAENLAKAVLEGQLYVGDWSTEKGAKIDLTVGTAAKAPVHIPLTEMEPQDAAAYAASVFSEIASQAQDRQCKLHPPAFQSRSSRPVSPPPAKTAGVKRKAEEKEKRTAKEHEFHHSPSKAKGKAKSDVSHEEEDERAQAKIKELEAKLAKAEEQAKQKAPTSQSKAENKLASRAKTNGSGIRTAKGASLANPNKKARKIQAIEFEDD</sequence>
<protein>
    <submittedName>
        <fullName evidence="1">Uncharacterized protein</fullName>
    </submittedName>
</protein>
<dbReference type="Proteomes" id="UP001148662">
    <property type="component" value="Unassembled WGS sequence"/>
</dbReference>
<comment type="caution">
    <text evidence="1">The sequence shown here is derived from an EMBL/GenBank/DDBJ whole genome shotgun (WGS) entry which is preliminary data.</text>
</comment>
<keyword evidence="2" id="KW-1185">Reference proteome</keyword>
<name>A0ACC1RM20_9APHY</name>
<proteinExistence type="predicted"/>
<evidence type="ECO:0000313" key="1">
    <source>
        <dbReference type="EMBL" id="KAJ3522484.1"/>
    </source>
</evidence>
<evidence type="ECO:0000313" key="2">
    <source>
        <dbReference type="Proteomes" id="UP001148662"/>
    </source>
</evidence>
<organism evidence="1 2">
    <name type="scientific">Phlebia brevispora</name>
    <dbReference type="NCBI Taxonomy" id="194682"/>
    <lineage>
        <taxon>Eukaryota</taxon>
        <taxon>Fungi</taxon>
        <taxon>Dikarya</taxon>
        <taxon>Basidiomycota</taxon>
        <taxon>Agaricomycotina</taxon>
        <taxon>Agaricomycetes</taxon>
        <taxon>Polyporales</taxon>
        <taxon>Meruliaceae</taxon>
        <taxon>Phlebia</taxon>
    </lineage>
</organism>
<dbReference type="EMBL" id="JANHOG010002530">
    <property type="protein sequence ID" value="KAJ3522484.1"/>
    <property type="molecule type" value="Genomic_DNA"/>
</dbReference>
<gene>
    <name evidence="1" type="ORF">NM688_g8866</name>
</gene>